<accession>A0A176XHP1</accession>
<gene>
    <name evidence="2" type="ORF">A7J57_22080</name>
</gene>
<dbReference type="InterPro" id="IPR016181">
    <property type="entry name" value="Acyl_CoA_acyltransferase"/>
</dbReference>
<dbReference type="EMBL" id="LXPS01000006">
    <property type="protein sequence ID" value="OAE48375.1"/>
    <property type="molecule type" value="Genomic_DNA"/>
</dbReference>
<dbReference type="PANTHER" id="PTHR37817:SF1">
    <property type="entry name" value="N-ACETYLTRANSFERASE EIS"/>
    <property type="match status" value="1"/>
</dbReference>
<protein>
    <recommendedName>
        <fullName evidence="1">N-acetyltransferase domain-containing protein</fullName>
    </recommendedName>
</protein>
<dbReference type="InterPro" id="IPR000182">
    <property type="entry name" value="GNAT_dom"/>
</dbReference>
<reference evidence="2 3" key="1">
    <citation type="submission" date="2016-05" db="EMBL/GenBank/DDBJ databases">
        <authorList>
            <person name="Lavstsen T."/>
            <person name="Jespersen J.S."/>
        </authorList>
    </citation>
    <scope>NUCLEOTIDE SEQUENCE [LARGE SCALE GENOMIC DNA]</scope>
    <source>
        <strain evidence="2 3">KCJ1736</strain>
    </source>
</reference>
<sequence length="157" mass="17531">MALRLSDLSRDLTLPTDVSMALLDENEDLTPWVRCYSGPMGVEEKNFFNMFRAERCRSDRPGQLNRFAARCKGEIVGTSELFSHAGVAGIYLVSTKKTNRRRGISTALTQADCIMGFERSLKVATLQASSSGHPVYRKMGFRDVAFYELHSFPAILG</sequence>
<dbReference type="SUPFAM" id="SSF55729">
    <property type="entry name" value="Acyl-CoA N-acyltransferases (Nat)"/>
    <property type="match status" value="1"/>
</dbReference>
<dbReference type="AlphaFoldDB" id="A0A176XHP1"/>
<dbReference type="Pfam" id="PF13673">
    <property type="entry name" value="Acetyltransf_10"/>
    <property type="match status" value="1"/>
</dbReference>
<organism evidence="2 3">
    <name type="scientific">Agrobacterium tumefaciens</name>
    <dbReference type="NCBI Taxonomy" id="358"/>
    <lineage>
        <taxon>Bacteria</taxon>
        <taxon>Pseudomonadati</taxon>
        <taxon>Pseudomonadota</taxon>
        <taxon>Alphaproteobacteria</taxon>
        <taxon>Hyphomicrobiales</taxon>
        <taxon>Rhizobiaceae</taxon>
        <taxon>Rhizobium/Agrobacterium group</taxon>
        <taxon>Agrobacterium</taxon>
        <taxon>Agrobacterium tumefaciens complex</taxon>
    </lineage>
</organism>
<dbReference type="InterPro" id="IPR051554">
    <property type="entry name" value="Acetyltransferase_Eis"/>
</dbReference>
<dbReference type="GO" id="GO:0030649">
    <property type="term" value="P:aminoglycoside antibiotic catabolic process"/>
    <property type="evidence" value="ECO:0007669"/>
    <property type="project" value="TreeGrafter"/>
</dbReference>
<name>A0A176XHP1_AGRTU</name>
<evidence type="ECO:0000313" key="2">
    <source>
        <dbReference type="EMBL" id="OAE48375.1"/>
    </source>
</evidence>
<dbReference type="PROSITE" id="PS51186">
    <property type="entry name" value="GNAT"/>
    <property type="match status" value="1"/>
</dbReference>
<evidence type="ECO:0000259" key="1">
    <source>
        <dbReference type="PROSITE" id="PS51186"/>
    </source>
</evidence>
<comment type="caution">
    <text evidence="2">The sequence shown here is derived from an EMBL/GenBank/DDBJ whole genome shotgun (WGS) entry which is preliminary data.</text>
</comment>
<dbReference type="Proteomes" id="UP000077098">
    <property type="component" value="Unassembled WGS sequence"/>
</dbReference>
<dbReference type="Gene3D" id="3.40.630.30">
    <property type="match status" value="1"/>
</dbReference>
<dbReference type="PANTHER" id="PTHR37817">
    <property type="entry name" value="N-ACETYLTRANSFERASE EIS"/>
    <property type="match status" value="1"/>
</dbReference>
<evidence type="ECO:0000313" key="3">
    <source>
        <dbReference type="Proteomes" id="UP000077098"/>
    </source>
</evidence>
<feature type="domain" description="N-acetyltransferase" evidence="1">
    <location>
        <begin position="20"/>
        <end position="157"/>
    </location>
</feature>
<proteinExistence type="predicted"/>
<dbReference type="GO" id="GO:0034069">
    <property type="term" value="F:aminoglycoside N-acetyltransferase activity"/>
    <property type="evidence" value="ECO:0007669"/>
    <property type="project" value="TreeGrafter"/>
</dbReference>